<dbReference type="PANTHER" id="PTHR42930">
    <property type="entry name" value="PHOSPHATE-SPECIFIC TRANSPORT SYSTEM ACCESSORY PROTEIN PHOU"/>
    <property type="match status" value="1"/>
</dbReference>
<dbReference type="InterPro" id="IPR028366">
    <property type="entry name" value="PhoU"/>
</dbReference>
<dbReference type="NCBIfam" id="TIGR02135">
    <property type="entry name" value="phoU_full"/>
    <property type="match status" value="1"/>
</dbReference>
<dbReference type="InterPro" id="IPR038078">
    <property type="entry name" value="PhoU-like_sf"/>
</dbReference>
<evidence type="ECO:0000259" key="2">
    <source>
        <dbReference type="Pfam" id="PF01895"/>
    </source>
</evidence>
<dbReference type="Proteomes" id="UP001203665">
    <property type="component" value="Unassembled WGS sequence"/>
</dbReference>
<comment type="subcellular location">
    <subcellularLocation>
        <location evidence="1">Cytoplasm</location>
    </subcellularLocation>
</comment>
<dbReference type="EMBL" id="JAMQJY010000001">
    <property type="protein sequence ID" value="MCM2675132.1"/>
    <property type="molecule type" value="Genomic_DNA"/>
</dbReference>
<reference evidence="3" key="1">
    <citation type="submission" date="2022-06" db="EMBL/GenBank/DDBJ databases">
        <title>Alkalicoccobacillus porphyridii sp. nov., isolated from a marine red alga, Porphyridium purpureum and reclassification of Shouchella plakortidis and Shouchella gibsonii as Alkalicoccobacillus plakortidis comb. nov. and Alkalicoccobacillus gibsonii comb. nov.</title>
        <authorList>
            <person name="Kim K.H."/>
            <person name="Lee J.K."/>
            <person name="Han D.M."/>
            <person name="Baek J.H."/>
            <person name="Jeon C.O."/>
        </authorList>
    </citation>
    <scope>NUCLEOTIDE SEQUENCE</scope>
    <source>
        <strain evidence="3">DSM 19153</strain>
    </source>
</reference>
<evidence type="ECO:0000256" key="1">
    <source>
        <dbReference type="PIRNR" id="PIRNR003107"/>
    </source>
</evidence>
<comment type="caution">
    <text evidence="3">The sequence shown here is derived from an EMBL/GenBank/DDBJ whole genome shotgun (WGS) entry which is preliminary data.</text>
</comment>
<dbReference type="Gene3D" id="1.20.58.220">
    <property type="entry name" value="Phosphate transport system protein phou homolog 2, domain 2"/>
    <property type="match status" value="1"/>
</dbReference>
<gene>
    <name evidence="3" type="primary">phoU</name>
    <name evidence="3" type="ORF">NDM98_06265</name>
</gene>
<feature type="domain" description="PhoU" evidence="2">
    <location>
        <begin position="120"/>
        <end position="204"/>
    </location>
</feature>
<dbReference type="PIRSF" id="PIRSF003107">
    <property type="entry name" value="PhoU"/>
    <property type="match status" value="1"/>
</dbReference>
<feature type="domain" description="PhoU" evidence="2">
    <location>
        <begin position="17"/>
        <end position="103"/>
    </location>
</feature>
<dbReference type="Pfam" id="PF01895">
    <property type="entry name" value="PhoU"/>
    <property type="match status" value="2"/>
</dbReference>
<comment type="similarity">
    <text evidence="1">Belongs to the PhoU family.</text>
</comment>
<keyword evidence="4" id="KW-1185">Reference proteome</keyword>
<keyword evidence="1" id="KW-0963">Cytoplasm</keyword>
<accession>A0ABT0XIU9</accession>
<proteinExistence type="inferred from homology"/>
<sequence length="216" mass="24715">MLRSSFHQHMEDVKAQITNLGAEVLQQFDRAIEAFEKSDLDLMNTIIEYDTKINEYELQINNEVFQLIARQQPVATDLRNLIAAMKIAGDLERVGDLTVDMAKVSKRIDKASYAEKKQELLQMAGDARKMMKESLESFRTKNLIVAQKMAALDDKVDAQFGHFIKGLFKNGTTEQDAEQLTQLAFIARYIERIADYATNVAEWVIYESNGEHFDLN</sequence>
<organism evidence="3 4">
    <name type="scientific">Alkalicoccobacillus plakortidis</name>
    <dbReference type="NCBI Taxonomy" id="444060"/>
    <lineage>
        <taxon>Bacteria</taxon>
        <taxon>Bacillati</taxon>
        <taxon>Bacillota</taxon>
        <taxon>Bacilli</taxon>
        <taxon>Bacillales</taxon>
        <taxon>Bacillaceae</taxon>
        <taxon>Alkalicoccobacillus</taxon>
    </lineage>
</organism>
<dbReference type="InterPro" id="IPR026022">
    <property type="entry name" value="PhoU_dom"/>
</dbReference>
<evidence type="ECO:0000313" key="4">
    <source>
        <dbReference type="Proteomes" id="UP001203665"/>
    </source>
</evidence>
<dbReference type="PANTHER" id="PTHR42930:SF3">
    <property type="entry name" value="PHOSPHATE-SPECIFIC TRANSPORT SYSTEM ACCESSORY PROTEIN PHOU"/>
    <property type="match status" value="1"/>
</dbReference>
<name>A0ABT0XIU9_9BACI</name>
<keyword evidence="1" id="KW-0592">Phosphate transport</keyword>
<dbReference type="SUPFAM" id="SSF109755">
    <property type="entry name" value="PhoU-like"/>
    <property type="match status" value="1"/>
</dbReference>
<comment type="function">
    <text evidence="1">Plays a role in the regulation of phosphate uptake.</text>
</comment>
<dbReference type="RefSeq" id="WP_251605460.1">
    <property type="nucleotide sequence ID" value="NZ_JAMQJY010000001.1"/>
</dbReference>
<keyword evidence="1" id="KW-0813">Transport</keyword>
<evidence type="ECO:0000313" key="3">
    <source>
        <dbReference type="EMBL" id="MCM2675132.1"/>
    </source>
</evidence>
<comment type="subunit">
    <text evidence="1">Homodimer.</text>
</comment>
<protein>
    <recommendedName>
        <fullName evidence="1">Phosphate-specific transport system accessory protein PhoU</fullName>
    </recommendedName>
</protein>